<keyword evidence="1" id="KW-0472">Membrane</keyword>
<comment type="caution">
    <text evidence="2">The sequence shown here is derived from an EMBL/GenBank/DDBJ whole genome shotgun (WGS) entry which is preliminary data.</text>
</comment>
<keyword evidence="1" id="KW-0812">Transmembrane</keyword>
<protein>
    <submittedName>
        <fullName evidence="2">Uncharacterized protein</fullName>
    </submittedName>
</protein>
<keyword evidence="1" id="KW-1133">Transmembrane helix</keyword>
<sequence>MVAGLAGAVFAGARYTEIIAVLAFTGGALVVVTIVLAMGVAIVQVVNVVEVDNSLVAAVGAVGVSVGFRFAV</sequence>
<dbReference type="EMBL" id="LXWF01000011">
    <property type="protein sequence ID" value="ORC22071.1"/>
    <property type="molecule type" value="Genomic_DNA"/>
</dbReference>
<feature type="transmembrane region" description="Helical" evidence="1">
    <location>
        <begin position="54"/>
        <end position="71"/>
    </location>
</feature>
<proteinExistence type="predicted"/>
<feature type="transmembrane region" description="Helical" evidence="1">
    <location>
        <begin position="18"/>
        <end position="42"/>
    </location>
</feature>
<dbReference type="Proteomes" id="UP000192359">
    <property type="component" value="Unassembled WGS sequence"/>
</dbReference>
<evidence type="ECO:0000313" key="2">
    <source>
        <dbReference type="EMBL" id="ORC22071.1"/>
    </source>
</evidence>
<organism evidence="2 3">
    <name type="scientific">Rothia nasimurium</name>
    <dbReference type="NCBI Taxonomy" id="85336"/>
    <lineage>
        <taxon>Bacteria</taxon>
        <taxon>Bacillati</taxon>
        <taxon>Actinomycetota</taxon>
        <taxon>Actinomycetes</taxon>
        <taxon>Micrococcales</taxon>
        <taxon>Micrococcaceae</taxon>
        <taxon>Rothia</taxon>
    </lineage>
</organism>
<dbReference type="AlphaFoldDB" id="A0A1Y1RRQ9"/>
<name>A0A1Y1RRQ9_9MICC</name>
<evidence type="ECO:0000256" key="1">
    <source>
        <dbReference type="SAM" id="Phobius"/>
    </source>
</evidence>
<evidence type="ECO:0000313" key="3">
    <source>
        <dbReference type="Proteomes" id="UP000192359"/>
    </source>
</evidence>
<keyword evidence="3" id="KW-1185">Reference proteome</keyword>
<accession>A0A1Y1RRQ9</accession>
<gene>
    <name evidence="2" type="ORF">A7979_00715</name>
</gene>
<reference evidence="2 3" key="1">
    <citation type="submission" date="2016-05" db="EMBL/GenBank/DDBJ databases">
        <title>Draft genome sequence of a porcine commensal Rothia nasimurium.</title>
        <authorList>
            <person name="Gaiser R.A."/>
            <person name="Van Baarlen P."/>
            <person name="Wells J.M."/>
        </authorList>
    </citation>
    <scope>NUCLEOTIDE SEQUENCE [LARGE SCALE GENOMIC DNA]</scope>
    <source>
        <strain evidence="2 3">PT-32</strain>
    </source>
</reference>